<keyword evidence="2" id="KW-0812">Transmembrane</keyword>
<dbReference type="InParanoid" id="A0A1E5R269"/>
<evidence type="ECO:0000256" key="2">
    <source>
        <dbReference type="ARBA" id="ARBA00022692"/>
    </source>
</evidence>
<organism evidence="6 7">
    <name type="scientific">Hanseniaspora osmophila</name>
    <dbReference type="NCBI Taxonomy" id="56408"/>
    <lineage>
        <taxon>Eukaryota</taxon>
        <taxon>Fungi</taxon>
        <taxon>Dikarya</taxon>
        <taxon>Ascomycota</taxon>
        <taxon>Saccharomycotina</taxon>
        <taxon>Saccharomycetes</taxon>
        <taxon>Saccharomycodales</taxon>
        <taxon>Saccharomycodaceae</taxon>
        <taxon>Hanseniaspora</taxon>
    </lineage>
</organism>
<dbReference type="InterPro" id="IPR023395">
    <property type="entry name" value="MCP_dom_sf"/>
</dbReference>
<dbReference type="GO" id="GO:0016020">
    <property type="term" value="C:membrane"/>
    <property type="evidence" value="ECO:0007669"/>
    <property type="project" value="UniProtKB-SubCell"/>
</dbReference>
<evidence type="ECO:0000256" key="3">
    <source>
        <dbReference type="ARBA" id="ARBA00022989"/>
    </source>
</evidence>
<feature type="region of interest" description="Disordered" evidence="5">
    <location>
        <begin position="207"/>
        <end position="232"/>
    </location>
</feature>
<keyword evidence="4" id="KW-0472">Membrane</keyword>
<dbReference type="AlphaFoldDB" id="A0A1E5R269"/>
<protein>
    <submittedName>
        <fullName evidence="6">Mitochondrial fusion and transport protein UGO1</fullName>
    </submittedName>
</protein>
<dbReference type="EMBL" id="LPNM01000011">
    <property type="protein sequence ID" value="OEJ80996.1"/>
    <property type="molecule type" value="Genomic_DNA"/>
</dbReference>
<dbReference type="OrthoDB" id="77989at2759"/>
<evidence type="ECO:0000256" key="5">
    <source>
        <dbReference type="SAM" id="MobiDB-lite"/>
    </source>
</evidence>
<comment type="subcellular location">
    <subcellularLocation>
        <location evidence="1">Membrane</location>
    </subcellularLocation>
</comment>
<evidence type="ECO:0000256" key="1">
    <source>
        <dbReference type="ARBA" id="ARBA00004370"/>
    </source>
</evidence>
<gene>
    <name evidence="6" type="ORF">AWRI3579_g4060</name>
</gene>
<dbReference type="STRING" id="56408.A0A1E5R269"/>
<evidence type="ECO:0000256" key="4">
    <source>
        <dbReference type="ARBA" id="ARBA00023136"/>
    </source>
</evidence>
<proteinExistence type="predicted"/>
<keyword evidence="3" id="KW-1133">Transmembrane helix</keyword>
<sequence length="610" mass="68395">MSADTNGTGTSNALRPYYVADTFDCGYVAKYKPFQGIVDGNGINLASKLNIFSMGKSRSGSRDFSRLSLNDLGSSAGKNSTRSAIALGGTQNGNSPLSGMGRWSTGNRDKSFREMELADYFNWRIWENFFRQIMKGVLKEYVKHLIQQPFEVAKVVMQVRAEDTDSKSVNHYTPSASRGSSNDTTLGKSILSPGVENTLQDVHSTIHPPATPSISTHWNDNHAQDNSDSEEEINYFQSKEAAANIAADSYSSQSAALGQGQSDHFSTSFHGNCIQPQTNTTLDILSSILDKEGIKGIFRSLHTSFILQFMTNTVDAWFTGFLAPLLNIPDPYFVDLIHSNNIMRSVVLSLCASVTTGLVLLPLELINTRFIITTTATKTTVQKSQPTELKEPIGADSPVTGSPAHEIWDNAEDSETQVQPRSMRKLLSAWKWKNNIKSLNFNILSMNILNSCFTMIFNKQLIHTFLVYYCQLDKFGGQSSSFIIYHTAKFMIKVLQLFIQLPVETIYKNCQVDYLLYTRDANPFYIEDKSALIIKPLVWRDGHTPNSQQDADGEQSLSKIKQNNAYVWYKLKGNFACLWRGWKLGMMSVLCGYGLKLMKYQDNETREVRF</sequence>
<accession>A0A1E5R269</accession>
<keyword evidence="7" id="KW-1185">Reference proteome</keyword>
<dbReference type="Gene3D" id="1.50.40.10">
    <property type="entry name" value="Mitochondrial carrier domain"/>
    <property type="match status" value="1"/>
</dbReference>
<feature type="compositionally biased region" description="Polar residues" evidence="5">
    <location>
        <begin position="169"/>
        <end position="187"/>
    </location>
</feature>
<comment type="caution">
    <text evidence="6">The sequence shown here is derived from an EMBL/GenBank/DDBJ whole genome shotgun (WGS) entry which is preliminary data.</text>
</comment>
<evidence type="ECO:0000313" key="6">
    <source>
        <dbReference type="EMBL" id="OEJ80996.1"/>
    </source>
</evidence>
<dbReference type="FunCoup" id="A0A1E5R269">
    <property type="interactions" value="30"/>
</dbReference>
<dbReference type="SUPFAM" id="SSF103506">
    <property type="entry name" value="Mitochondrial carrier"/>
    <property type="match status" value="1"/>
</dbReference>
<evidence type="ECO:0000313" key="7">
    <source>
        <dbReference type="Proteomes" id="UP000095728"/>
    </source>
</evidence>
<name>A0A1E5R269_9ASCO</name>
<reference evidence="7" key="1">
    <citation type="journal article" date="2016" name="Genome Announc.">
        <title>Genome sequences of three species of Hanseniaspora isolated from spontaneous wine fermentations.</title>
        <authorList>
            <person name="Sternes P.R."/>
            <person name="Lee D."/>
            <person name="Kutyna D.R."/>
            <person name="Borneman A.R."/>
        </authorList>
    </citation>
    <scope>NUCLEOTIDE SEQUENCE [LARGE SCALE GENOMIC DNA]</scope>
    <source>
        <strain evidence="7">AWRI3579</strain>
    </source>
</reference>
<feature type="region of interest" description="Disordered" evidence="5">
    <location>
        <begin position="163"/>
        <end position="191"/>
    </location>
</feature>
<dbReference type="Proteomes" id="UP000095728">
    <property type="component" value="Unassembled WGS sequence"/>
</dbReference>